<dbReference type="Proteomes" id="UP000034160">
    <property type="component" value="Unassembled WGS sequence"/>
</dbReference>
<dbReference type="Gene3D" id="1.20.1440.60">
    <property type="entry name" value="23S rRNA-intervening sequence"/>
    <property type="match status" value="1"/>
</dbReference>
<dbReference type="NCBIfam" id="TIGR02436">
    <property type="entry name" value="four helix bundle protein"/>
    <property type="match status" value="1"/>
</dbReference>
<dbReference type="PATRIC" id="fig|1618356.3.peg.13"/>
<reference evidence="1 2" key="1">
    <citation type="journal article" date="2015" name="Nature">
        <title>rRNA introns, odd ribosomes, and small enigmatic genomes across a large radiation of phyla.</title>
        <authorList>
            <person name="Brown C.T."/>
            <person name="Hug L.A."/>
            <person name="Thomas B.C."/>
            <person name="Sharon I."/>
            <person name="Castelle C.J."/>
            <person name="Singh A."/>
            <person name="Wilkins M.J."/>
            <person name="Williams K.H."/>
            <person name="Banfield J.F."/>
        </authorList>
    </citation>
    <scope>NUCLEOTIDE SEQUENCE [LARGE SCALE GENOMIC DNA]</scope>
</reference>
<dbReference type="InterPro" id="IPR036583">
    <property type="entry name" value="23S_rRNA_IVS_sf"/>
</dbReference>
<comment type="caution">
    <text evidence="1">The sequence shown here is derived from an EMBL/GenBank/DDBJ whole genome shotgun (WGS) entry which is preliminary data.</text>
</comment>
<protein>
    <recommendedName>
        <fullName evidence="3">S23 ribosomal protein</fullName>
    </recommendedName>
</protein>
<dbReference type="EMBL" id="LCCN01000001">
    <property type="protein sequence ID" value="KKS33181.1"/>
    <property type="molecule type" value="Genomic_DNA"/>
</dbReference>
<dbReference type="STRING" id="1618356.UU93_C0001G0012"/>
<organism evidence="1 2">
    <name type="scientific">Candidatus Amesbacteria bacterium GW2011_GWA2_42_12</name>
    <dbReference type="NCBI Taxonomy" id="1618356"/>
    <lineage>
        <taxon>Bacteria</taxon>
        <taxon>Candidatus Amesiibacteriota</taxon>
    </lineage>
</organism>
<gene>
    <name evidence="1" type="ORF">UU93_C0001G0012</name>
</gene>
<proteinExistence type="predicted"/>
<evidence type="ECO:0000313" key="1">
    <source>
        <dbReference type="EMBL" id="KKS33181.1"/>
    </source>
</evidence>
<dbReference type="InterPro" id="IPR012657">
    <property type="entry name" value="23S_rRNA-intervening_sequence"/>
</dbReference>
<dbReference type="Pfam" id="PF05635">
    <property type="entry name" value="23S_rRNA_IVP"/>
    <property type="match status" value="1"/>
</dbReference>
<dbReference type="SUPFAM" id="SSF158446">
    <property type="entry name" value="IVS-encoded protein-like"/>
    <property type="match status" value="1"/>
</dbReference>
<accession>A0A0G1AGG0</accession>
<evidence type="ECO:0008006" key="3">
    <source>
        <dbReference type="Google" id="ProtNLM"/>
    </source>
</evidence>
<name>A0A0G1AGG0_9BACT</name>
<sequence>MPNSQAGYKYLKTYQLSVVIYDLTVQFCDRFIDRKSRTHDQMVQAARSGKQNIAEGYEEKSLKGYIYLLGISRASHIELLEDYQDYARQNKISIWNKEDPRIRELREFDHPDFPDSPEKTVNLLVTLLYQETYLEKRQLESLEQKFINEGGYTEKLFKKRLQQRGNL</sequence>
<evidence type="ECO:0000313" key="2">
    <source>
        <dbReference type="Proteomes" id="UP000034160"/>
    </source>
</evidence>
<dbReference type="AlphaFoldDB" id="A0A0G1AGG0"/>
<dbReference type="NCBIfam" id="TIGR04258">
    <property type="entry name" value="4helix_suffix"/>
    <property type="match status" value="1"/>
</dbReference>
<dbReference type="InterPro" id="IPR026354">
    <property type="entry name" value="4helix_suffix_dom"/>
</dbReference>